<organism evidence="2 3">
    <name type="scientific">Acrocarpospora phusangensis</name>
    <dbReference type="NCBI Taxonomy" id="1070424"/>
    <lineage>
        <taxon>Bacteria</taxon>
        <taxon>Bacillati</taxon>
        <taxon>Actinomycetota</taxon>
        <taxon>Actinomycetes</taxon>
        <taxon>Streptosporangiales</taxon>
        <taxon>Streptosporangiaceae</taxon>
        <taxon>Acrocarpospora</taxon>
    </lineage>
</organism>
<evidence type="ECO:0000313" key="3">
    <source>
        <dbReference type="Proteomes" id="UP000640052"/>
    </source>
</evidence>
<dbReference type="RefSeq" id="WP_204045567.1">
    <property type="nucleotide sequence ID" value="NZ_BOOA01000102.1"/>
</dbReference>
<dbReference type="AlphaFoldDB" id="A0A919QK65"/>
<feature type="compositionally biased region" description="Acidic residues" evidence="1">
    <location>
        <begin position="468"/>
        <end position="478"/>
    </location>
</feature>
<accession>A0A919QK65</accession>
<sequence>MSLLRSFLAVRAVRDGRAQPAATVRHAHLSAEPLVFVPLRMAGESAAPLAAMVGASRSDARLLVVENPRNRDQRFAFMAELAEIIVPYIQKYAAQMETVEGRSAYERCLDAPQILVPNPGGLAFTRLIGRSTRFRATEGPHAVAPLVPLLGRWLTFLHERSEFAGSAILLAVTDLLAEHWVTGLSGAEAGNLAAQLAWIDPPGGLTGPQAALLAEDPLRSPPAGPDTDPGFDTHVLKPLLDGPPVPARLREALRGQLEPTWELMWRAVELLRAVPDAGGVAARWERDRTMLARQHAWIAEGGLPPGRWDSAVAAARRLAALEGAQQSYEAGKAFDDPLVMAEHRAEGAAFAGLVTDVDADRKIIPPGGKRAVARPLVTVRTADPVRFPPGRKLLSPARPKQGTVLVSATDGVVVLQVNSGMTKDATLPAPGETVCYTDLDPAGVRRPSLPDAAETPWTHGGPPAEYVPTDEDAQEAWS</sequence>
<keyword evidence="3" id="KW-1185">Reference proteome</keyword>
<dbReference type="Proteomes" id="UP000640052">
    <property type="component" value="Unassembled WGS sequence"/>
</dbReference>
<protein>
    <submittedName>
        <fullName evidence="2">Uncharacterized protein</fullName>
    </submittedName>
</protein>
<feature type="region of interest" description="Disordered" evidence="1">
    <location>
        <begin position="445"/>
        <end position="478"/>
    </location>
</feature>
<evidence type="ECO:0000256" key="1">
    <source>
        <dbReference type="SAM" id="MobiDB-lite"/>
    </source>
</evidence>
<gene>
    <name evidence="2" type="ORF">Aph01nite_72600</name>
</gene>
<dbReference type="EMBL" id="BOOA01000102">
    <property type="protein sequence ID" value="GIH28950.1"/>
    <property type="molecule type" value="Genomic_DNA"/>
</dbReference>
<evidence type="ECO:0000313" key="2">
    <source>
        <dbReference type="EMBL" id="GIH28950.1"/>
    </source>
</evidence>
<comment type="caution">
    <text evidence="2">The sequence shown here is derived from an EMBL/GenBank/DDBJ whole genome shotgun (WGS) entry which is preliminary data.</text>
</comment>
<proteinExistence type="predicted"/>
<name>A0A919QK65_9ACTN</name>
<reference evidence="2" key="1">
    <citation type="submission" date="2021-01" db="EMBL/GenBank/DDBJ databases">
        <title>Whole genome shotgun sequence of Acrocarpospora phusangensis NBRC 108782.</title>
        <authorList>
            <person name="Komaki H."/>
            <person name="Tamura T."/>
        </authorList>
    </citation>
    <scope>NUCLEOTIDE SEQUENCE</scope>
    <source>
        <strain evidence="2">NBRC 108782</strain>
    </source>
</reference>